<reference evidence="3" key="1">
    <citation type="submission" date="2017-11" db="EMBL/GenBank/DDBJ databases">
        <authorList>
            <person name="Lima N.C."/>
            <person name="Parody-Merino A.M."/>
            <person name="Battley P.F."/>
            <person name="Fidler A.E."/>
            <person name="Prosdocimi F."/>
        </authorList>
    </citation>
    <scope>NUCLEOTIDE SEQUENCE [LARGE SCALE GENOMIC DNA]</scope>
</reference>
<name>A0A2I0T8Y8_LIMLA</name>
<dbReference type="AlphaFoldDB" id="A0A2I0T8Y8"/>
<dbReference type="OrthoDB" id="416454at2759"/>
<keyword evidence="2" id="KW-0548">Nucleotidyltransferase</keyword>
<dbReference type="GO" id="GO:0003964">
    <property type="term" value="F:RNA-directed DNA polymerase activity"/>
    <property type="evidence" value="ECO:0007669"/>
    <property type="project" value="UniProtKB-KW"/>
</dbReference>
<keyword evidence="3" id="KW-1185">Reference proteome</keyword>
<dbReference type="GO" id="GO:0031012">
    <property type="term" value="C:extracellular matrix"/>
    <property type="evidence" value="ECO:0007669"/>
    <property type="project" value="TreeGrafter"/>
</dbReference>
<dbReference type="Proteomes" id="UP000233556">
    <property type="component" value="Unassembled WGS sequence"/>
</dbReference>
<dbReference type="PANTHER" id="PTHR33395:SF22">
    <property type="entry name" value="REVERSE TRANSCRIPTASE DOMAIN-CONTAINING PROTEIN"/>
    <property type="match status" value="1"/>
</dbReference>
<keyword evidence="2" id="KW-0695">RNA-directed DNA polymerase</keyword>
<dbReference type="EMBL" id="KZ515104">
    <property type="protein sequence ID" value="PKU30254.1"/>
    <property type="molecule type" value="Genomic_DNA"/>
</dbReference>
<dbReference type="GO" id="GO:0061343">
    <property type="term" value="P:cell adhesion involved in heart morphogenesis"/>
    <property type="evidence" value="ECO:0007669"/>
    <property type="project" value="TreeGrafter"/>
</dbReference>
<dbReference type="GO" id="GO:0007508">
    <property type="term" value="P:larval heart development"/>
    <property type="evidence" value="ECO:0007669"/>
    <property type="project" value="TreeGrafter"/>
</dbReference>
<gene>
    <name evidence="2" type="ORF">llap_19441</name>
</gene>
<protein>
    <submittedName>
        <fullName evidence="2">Rna-directed dna polymerase from mobile element jockey-like</fullName>
    </submittedName>
</protein>
<dbReference type="PANTHER" id="PTHR33395">
    <property type="entry name" value="TRANSCRIPTASE, PUTATIVE-RELATED-RELATED"/>
    <property type="match status" value="1"/>
</dbReference>
<feature type="region of interest" description="Disordered" evidence="1">
    <location>
        <begin position="145"/>
        <end position="224"/>
    </location>
</feature>
<evidence type="ECO:0000313" key="2">
    <source>
        <dbReference type="EMBL" id="PKU30254.1"/>
    </source>
</evidence>
<organism evidence="2 3">
    <name type="scientific">Limosa lapponica baueri</name>
    <dbReference type="NCBI Taxonomy" id="1758121"/>
    <lineage>
        <taxon>Eukaryota</taxon>
        <taxon>Metazoa</taxon>
        <taxon>Chordata</taxon>
        <taxon>Craniata</taxon>
        <taxon>Vertebrata</taxon>
        <taxon>Euteleostomi</taxon>
        <taxon>Archelosauria</taxon>
        <taxon>Archosauria</taxon>
        <taxon>Dinosauria</taxon>
        <taxon>Saurischia</taxon>
        <taxon>Theropoda</taxon>
        <taxon>Coelurosauria</taxon>
        <taxon>Aves</taxon>
        <taxon>Neognathae</taxon>
        <taxon>Neoaves</taxon>
        <taxon>Charadriiformes</taxon>
        <taxon>Scolopacidae</taxon>
        <taxon>Limosa</taxon>
    </lineage>
</organism>
<feature type="compositionally biased region" description="Basic and acidic residues" evidence="1">
    <location>
        <begin position="206"/>
        <end position="217"/>
    </location>
</feature>
<feature type="compositionally biased region" description="Acidic residues" evidence="1">
    <location>
        <begin position="183"/>
        <end position="197"/>
    </location>
</feature>
<reference evidence="3" key="2">
    <citation type="submission" date="2017-12" db="EMBL/GenBank/DDBJ databases">
        <title>Genome sequence of the Bar-tailed Godwit (Limosa lapponica baueri).</title>
        <authorList>
            <person name="Lima N.C.B."/>
            <person name="Parody-Merino A.M."/>
            <person name="Battley P.F."/>
            <person name="Fidler A.E."/>
            <person name="Prosdocimi F."/>
        </authorList>
    </citation>
    <scope>NUCLEOTIDE SEQUENCE [LARGE SCALE GENOMIC DNA]</scope>
</reference>
<evidence type="ECO:0000313" key="3">
    <source>
        <dbReference type="Proteomes" id="UP000233556"/>
    </source>
</evidence>
<evidence type="ECO:0000256" key="1">
    <source>
        <dbReference type="SAM" id="MobiDB-lite"/>
    </source>
</evidence>
<accession>A0A2I0T8Y8</accession>
<keyword evidence="2" id="KW-0808">Transferase</keyword>
<sequence length="224" mass="25224">MRKAKAHLELNLVRDIKDSRKDFFKYISSKRKTRENVGPLLNEVAALVMEDAEKAELLNAFFASVFTTEANPQEPQTQEVGETAWNKEVSPLIEEDCVRDHLTKLDTHKPMGPDGMHQRVLRELANVIVKLPSIVFERSWGTGEVPEDWSRANVPPVSKKGKKEDAGNYRPQSASPLSLESKIDDESELGEVADTPEDFAAIQNDLDARELGSKEPDEIQQEQE</sequence>
<proteinExistence type="predicted"/>